<dbReference type="GO" id="GO:0071949">
    <property type="term" value="F:FAD binding"/>
    <property type="evidence" value="ECO:0007669"/>
    <property type="project" value="InterPro"/>
</dbReference>
<reference evidence="4 5" key="1">
    <citation type="submission" date="2022-12" db="EMBL/GenBank/DDBJ databases">
        <title>Genomic features and morphological characterization of a novel Knufia sp. strain isolated from spacecraft assembly facility.</title>
        <authorList>
            <person name="Teixeira M."/>
            <person name="Chander A.M."/>
            <person name="Stajich J.E."/>
            <person name="Venkateswaran K."/>
        </authorList>
    </citation>
    <scope>NUCLEOTIDE SEQUENCE [LARGE SCALE GENOMIC DNA]</scope>
    <source>
        <strain evidence="4 5">FJI-L2-BK-P2</strain>
    </source>
</reference>
<evidence type="ECO:0000313" key="5">
    <source>
        <dbReference type="Proteomes" id="UP001316803"/>
    </source>
</evidence>
<dbReference type="AlphaFoldDB" id="A0AAN8EYH1"/>
<dbReference type="PANTHER" id="PTHR13878:SF91">
    <property type="entry name" value="FAD BINDING DOMAIN PROTEIN (AFU_ORTHOLOGUE AFUA_6G12070)-RELATED"/>
    <property type="match status" value="1"/>
</dbReference>
<dbReference type="Proteomes" id="UP001316803">
    <property type="component" value="Unassembled WGS sequence"/>
</dbReference>
<dbReference type="PANTHER" id="PTHR13878">
    <property type="entry name" value="GULONOLACTONE OXIDASE"/>
    <property type="match status" value="1"/>
</dbReference>
<name>A0AAN8EYH1_9EURO</name>
<evidence type="ECO:0000259" key="3">
    <source>
        <dbReference type="PROSITE" id="PS51387"/>
    </source>
</evidence>
<dbReference type="InterPro" id="IPR016169">
    <property type="entry name" value="FAD-bd_PCMH_sub2"/>
</dbReference>
<dbReference type="EMBL" id="JAKLMC020000004">
    <property type="protein sequence ID" value="KAK5956581.1"/>
    <property type="molecule type" value="Genomic_DNA"/>
</dbReference>
<proteinExistence type="inferred from homology"/>
<evidence type="ECO:0000313" key="4">
    <source>
        <dbReference type="EMBL" id="KAK5956581.1"/>
    </source>
</evidence>
<dbReference type="Pfam" id="PF01565">
    <property type="entry name" value="FAD_binding_4"/>
    <property type="match status" value="1"/>
</dbReference>
<protein>
    <recommendedName>
        <fullName evidence="3">FAD-binding PCMH-type domain-containing protein</fullName>
    </recommendedName>
</protein>
<dbReference type="InterPro" id="IPR012951">
    <property type="entry name" value="BBE"/>
</dbReference>
<feature type="domain" description="FAD-binding PCMH-type" evidence="3">
    <location>
        <begin position="22"/>
        <end position="207"/>
    </location>
</feature>
<dbReference type="GO" id="GO:0016491">
    <property type="term" value="F:oxidoreductase activity"/>
    <property type="evidence" value="ECO:0007669"/>
    <property type="project" value="UniProtKB-KW"/>
</dbReference>
<sequence length="473" mass="51549">MLWEYGPTAQCFINTTREAPCQQGYVPRYSVNASSVEHIQKAIRFADKHDLLLVIKNTGHDHLGRSSGGDGLSIWTHNLKGMEWHDDFMPTNGPGAARGHPAVTLQAGEQWIDVYGAAAEQKRIVVGGHARTVGAAGGWLTGGGHSAWSNKYGLGIDNVLEINVVNADGEHLTLNQHTNPDHFWAIRGGGGCAWGVITSVTYRTHPEPNHIQAVFVQVNATDEVAFRKAMVGTLQGIDAMTAAGYTGYAYIQRPADATPETPAGFGGFFNQADGNNATLFAGSPAFLALNEIEGVSAIVFPLEYPSWSAYTGVWLQDPNVAQNVIDASRLLTPKVVYDRTKLDALIDMMVDYGAGFNFIGRVKNDTRADTAVHPAWAQSLGILSFGANWKDDAPLAEKKQKKGMVVEQSRQLGEIFGPSGGTYINEANPFEPEWQQVFWGTNYARLLKIKREIDPTNLFVCNRCVGTDILFEP</sequence>
<dbReference type="SUPFAM" id="SSF56176">
    <property type="entry name" value="FAD-binding/transporter-associated domain-like"/>
    <property type="match status" value="1"/>
</dbReference>
<evidence type="ECO:0000256" key="2">
    <source>
        <dbReference type="ARBA" id="ARBA00023002"/>
    </source>
</evidence>
<dbReference type="InterPro" id="IPR050432">
    <property type="entry name" value="FAD-linked_Oxidoreductases_BP"/>
</dbReference>
<keyword evidence="5" id="KW-1185">Reference proteome</keyword>
<evidence type="ECO:0000256" key="1">
    <source>
        <dbReference type="ARBA" id="ARBA00005466"/>
    </source>
</evidence>
<comment type="similarity">
    <text evidence="1">Belongs to the oxygen-dependent FAD-linked oxidoreductase family.</text>
</comment>
<dbReference type="PROSITE" id="PS51387">
    <property type="entry name" value="FAD_PCMH"/>
    <property type="match status" value="1"/>
</dbReference>
<dbReference type="Gene3D" id="3.30.465.10">
    <property type="match status" value="2"/>
</dbReference>
<organism evidence="4 5">
    <name type="scientific">Knufia fluminis</name>
    <dbReference type="NCBI Taxonomy" id="191047"/>
    <lineage>
        <taxon>Eukaryota</taxon>
        <taxon>Fungi</taxon>
        <taxon>Dikarya</taxon>
        <taxon>Ascomycota</taxon>
        <taxon>Pezizomycotina</taxon>
        <taxon>Eurotiomycetes</taxon>
        <taxon>Chaetothyriomycetidae</taxon>
        <taxon>Chaetothyriales</taxon>
        <taxon>Trichomeriaceae</taxon>
        <taxon>Knufia</taxon>
    </lineage>
</organism>
<accession>A0AAN8EYH1</accession>
<dbReference type="InterPro" id="IPR036318">
    <property type="entry name" value="FAD-bd_PCMH-like_sf"/>
</dbReference>
<keyword evidence="2" id="KW-0560">Oxidoreductase</keyword>
<dbReference type="Pfam" id="PF08031">
    <property type="entry name" value="BBE"/>
    <property type="match status" value="1"/>
</dbReference>
<comment type="caution">
    <text evidence="4">The sequence shown here is derived from an EMBL/GenBank/DDBJ whole genome shotgun (WGS) entry which is preliminary data.</text>
</comment>
<gene>
    <name evidence="4" type="ORF">OHC33_002067</name>
</gene>
<dbReference type="InterPro" id="IPR006094">
    <property type="entry name" value="Oxid_FAD_bind_N"/>
</dbReference>
<dbReference type="InterPro" id="IPR016166">
    <property type="entry name" value="FAD-bd_PCMH"/>
</dbReference>